<accession>A0A2N7S4S3</accession>
<evidence type="ECO:0000313" key="7">
    <source>
        <dbReference type="EMBL" id="PMQ21139.1"/>
    </source>
</evidence>
<dbReference type="SUPFAM" id="SSF53383">
    <property type="entry name" value="PLP-dependent transferases"/>
    <property type="match status" value="1"/>
</dbReference>
<evidence type="ECO:0000256" key="4">
    <source>
        <dbReference type="ARBA" id="ARBA00022679"/>
    </source>
</evidence>
<comment type="caution">
    <text evidence="7">The sequence shown here is derived from an EMBL/GenBank/DDBJ whole genome shotgun (WGS) entry which is preliminary data.</text>
</comment>
<keyword evidence="4 7" id="KW-0808">Transferase</keyword>
<protein>
    <submittedName>
        <fullName evidence="7">Aminotransferase</fullName>
    </submittedName>
</protein>
<dbReference type="EMBL" id="PNQX01000001">
    <property type="protein sequence ID" value="PMQ21139.1"/>
    <property type="molecule type" value="Genomic_DNA"/>
</dbReference>
<dbReference type="Gene3D" id="3.40.640.10">
    <property type="entry name" value="Type I PLP-dependent aspartate aminotransferase-like (Major domain)"/>
    <property type="match status" value="1"/>
</dbReference>
<dbReference type="GO" id="GO:0030170">
    <property type="term" value="F:pyridoxal phosphate binding"/>
    <property type="evidence" value="ECO:0007669"/>
    <property type="project" value="InterPro"/>
</dbReference>
<dbReference type="RefSeq" id="WP_102597782.1">
    <property type="nucleotide sequence ID" value="NZ_PNQX01000001.1"/>
</dbReference>
<evidence type="ECO:0000256" key="3">
    <source>
        <dbReference type="ARBA" id="ARBA00022576"/>
    </source>
</evidence>
<proteinExistence type="inferred from homology"/>
<dbReference type="PANTHER" id="PTHR43807">
    <property type="entry name" value="FI04487P"/>
    <property type="match status" value="1"/>
</dbReference>
<comment type="cofactor">
    <cofactor evidence="1">
        <name>pyridoxal 5'-phosphate</name>
        <dbReference type="ChEBI" id="CHEBI:597326"/>
    </cofactor>
</comment>
<evidence type="ECO:0000256" key="5">
    <source>
        <dbReference type="ARBA" id="ARBA00022898"/>
    </source>
</evidence>
<organism evidence="7 8">
    <name type="scientific">Glutamicibacter arilaitensis</name>
    <dbReference type="NCBI Taxonomy" id="256701"/>
    <lineage>
        <taxon>Bacteria</taxon>
        <taxon>Bacillati</taxon>
        <taxon>Actinomycetota</taxon>
        <taxon>Actinomycetes</taxon>
        <taxon>Micrococcales</taxon>
        <taxon>Micrococcaceae</taxon>
        <taxon>Glutamicibacter</taxon>
    </lineage>
</organism>
<keyword evidence="5" id="KW-0663">Pyridoxal phosphate</keyword>
<evidence type="ECO:0000259" key="6">
    <source>
        <dbReference type="Pfam" id="PF00155"/>
    </source>
</evidence>
<dbReference type="Pfam" id="PF00155">
    <property type="entry name" value="Aminotran_1_2"/>
    <property type="match status" value="1"/>
</dbReference>
<evidence type="ECO:0000256" key="1">
    <source>
        <dbReference type="ARBA" id="ARBA00001933"/>
    </source>
</evidence>
<comment type="similarity">
    <text evidence="2">Belongs to the class-I pyridoxal-phosphate-dependent aminotransferase family.</text>
</comment>
<reference evidence="7 8" key="1">
    <citation type="journal article" date="2017" name="Elife">
        <title>Extensive horizontal gene transfer in cheese-associated bacteria.</title>
        <authorList>
            <person name="Bonham K.S."/>
            <person name="Wolfe B.E."/>
            <person name="Dutton R.J."/>
        </authorList>
    </citation>
    <scope>NUCLEOTIDE SEQUENCE [LARGE SCALE GENOMIC DNA]</scope>
    <source>
        <strain evidence="7 8">JB182</strain>
    </source>
</reference>
<dbReference type="GO" id="GO:0005737">
    <property type="term" value="C:cytoplasm"/>
    <property type="evidence" value="ECO:0007669"/>
    <property type="project" value="TreeGrafter"/>
</dbReference>
<dbReference type="Gene3D" id="3.90.1150.10">
    <property type="entry name" value="Aspartate Aminotransferase, domain 1"/>
    <property type="match status" value="1"/>
</dbReference>
<dbReference type="GO" id="GO:0016212">
    <property type="term" value="F:kynurenine-oxoglutarate transaminase activity"/>
    <property type="evidence" value="ECO:0007669"/>
    <property type="project" value="TreeGrafter"/>
</dbReference>
<dbReference type="PANTHER" id="PTHR43807:SF20">
    <property type="entry name" value="FI04487P"/>
    <property type="match status" value="1"/>
</dbReference>
<dbReference type="Proteomes" id="UP000235739">
    <property type="component" value="Unassembled WGS sequence"/>
</dbReference>
<dbReference type="InterPro" id="IPR015424">
    <property type="entry name" value="PyrdxlP-dep_Trfase"/>
</dbReference>
<dbReference type="AlphaFoldDB" id="A0A2N7S4S3"/>
<name>A0A2N7S4S3_9MICC</name>
<evidence type="ECO:0000313" key="8">
    <source>
        <dbReference type="Proteomes" id="UP000235739"/>
    </source>
</evidence>
<sequence length="403" mass="43438">MSNIFIPWQRTAYSANLLDATGHPGVTIFEEITALANHHAAINLGQGFPDTEGPAEIRQIAVDAIQNGANQYAPGSGTSILREAIAAHQERFYSLKIDPGSEVVVTTGATEAIAASLLAFLEPGDEVVTFEPYYDSYAAMIGLSNAVHKVVQLKAPTFEPDLAELQRTVTDKTRVILVNNPHNPTGTVLDESVLKEVIALAHQHNCIIIADEVYEHLTFGVQHVPIATLPGGFERTITISSAGKSFSFTGWKVGWATGPRELITAVRTVKQFLTYSSGPAFQPAVAQALQLSDGFFSDFAASLGQAGEVLASGLEKAGIPVIRPKGTYFLVADVRSFDLNDAAEVARVMPERLGVAAIPMSVFVHPENQNDYQGLLRFAFCKQPDVISAAVERLQRLPEVLSK</sequence>
<dbReference type="InterPro" id="IPR015421">
    <property type="entry name" value="PyrdxlP-dep_Trfase_major"/>
</dbReference>
<dbReference type="InterPro" id="IPR015422">
    <property type="entry name" value="PyrdxlP-dep_Trfase_small"/>
</dbReference>
<dbReference type="InterPro" id="IPR051326">
    <property type="entry name" value="Kynurenine-oxoglutarate_AT"/>
</dbReference>
<keyword evidence="3 7" id="KW-0032">Aminotransferase</keyword>
<dbReference type="InterPro" id="IPR004839">
    <property type="entry name" value="Aminotransferase_I/II_large"/>
</dbReference>
<dbReference type="FunFam" id="3.40.640.10:FF:000024">
    <property type="entry name" value="Kynurenine--oxoglutarate transaminase 3"/>
    <property type="match status" value="1"/>
</dbReference>
<dbReference type="CDD" id="cd00609">
    <property type="entry name" value="AAT_like"/>
    <property type="match status" value="1"/>
</dbReference>
<feature type="domain" description="Aminotransferase class I/classII large" evidence="6">
    <location>
        <begin position="42"/>
        <end position="394"/>
    </location>
</feature>
<gene>
    <name evidence="7" type="ORF">CIK84_06080</name>
</gene>
<evidence type="ECO:0000256" key="2">
    <source>
        <dbReference type="ARBA" id="ARBA00007441"/>
    </source>
</evidence>